<dbReference type="Proteomes" id="UP000297693">
    <property type="component" value="Unassembled WGS sequence"/>
</dbReference>
<dbReference type="OrthoDB" id="343490at2"/>
<dbReference type="AlphaFoldDB" id="A0A4R9JZT6"/>
<sequence>MYKCMLTFSLFCFGFFSASMADSFNQKAHPITFSIKKVSEGKYQLQMDLPPDYGFQKLAPHKLLLSSKGGLAVKKADLTLTGPTHPKKVEYFEYVKAMPLTLEGKGSLELNGKIFYCNFVKNICIPGKVSETIEIP</sequence>
<dbReference type="EMBL" id="RQGD01000034">
    <property type="protein sequence ID" value="TGL58254.1"/>
    <property type="molecule type" value="Genomic_DNA"/>
</dbReference>
<keyword evidence="3" id="KW-1185">Reference proteome</keyword>
<protein>
    <recommendedName>
        <fullName evidence="4">Thiol:disulfide interchange protein DsbD N-terminal domain-containing protein</fullName>
    </recommendedName>
</protein>
<proteinExistence type="predicted"/>
<reference evidence="2" key="1">
    <citation type="journal article" date="2019" name="PLoS Negl. Trop. Dis.">
        <title>Revisiting the worldwide diversity of Leptospira species in the environment.</title>
        <authorList>
            <person name="Vincent A.T."/>
            <person name="Schiettekatte O."/>
            <person name="Bourhy P."/>
            <person name="Veyrier F.J."/>
            <person name="Picardeau M."/>
        </authorList>
    </citation>
    <scope>NUCLEOTIDE SEQUENCE [LARGE SCALE GENOMIC DNA]</scope>
    <source>
        <strain evidence="2">201702476</strain>
    </source>
</reference>
<organism evidence="2 3">
    <name type="scientific">Leptospira ognonensis</name>
    <dbReference type="NCBI Taxonomy" id="2484945"/>
    <lineage>
        <taxon>Bacteria</taxon>
        <taxon>Pseudomonadati</taxon>
        <taxon>Spirochaetota</taxon>
        <taxon>Spirochaetia</taxon>
        <taxon>Leptospirales</taxon>
        <taxon>Leptospiraceae</taxon>
        <taxon>Leptospira</taxon>
    </lineage>
</organism>
<keyword evidence="1" id="KW-0732">Signal</keyword>
<evidence type="ECO:0000256" key="1">
    <source>
        <dbReference type="SAM" id="SignalP"/>
    </source>
</evidence>
<evidence type="ECO:0008006" key="4">
    <source>
        <dbReference type="Google" id="ProtNLM"/>
    </source>
</evidence>
<dbReference type="NCBIfam" id="NF047487">
    <property type="entry name" value="MPL17FamLepto"/>
    <property type="match status" value="1"/>
</dbReference>
<evidence type="ECO:0000313" key="3">
    <source>
        <dbReference type="Proteomes" id="UP000297693"/>
    </source>
</evidence>
<evidence type="ECO:0000313" key="2">
    <source>
        <dbReference type="EMBL" id="TGL58254.1"/>
    </source>
</evidence>
<accession>A0A4R9JZT6</accession>
<feature type="chain" id="PRO_5020716016" description="Thiol:disulfide interchange protein DsbD N-terminal domain-containing protein" evidence="1">
    <location>
        <begin position="22"/>
        <end position="136"/>
    </location>
</feature>
<gene>
    <name evidence="2" type="ORF">EHQ58_12850</name>
</gene>
<comment type="caution">
    <text evidence="2">The sequence shown here is derived from an EMBL/GenBank/DDBJ whole genome shotgun (WGS) entry which is preliminary data.</text>
</comment>
<feature type="signal peptide" evidence="1">
    <location>
        <begin position="1"/>
        <end position="21"/>
    </location>
</feature>
<name>A0A4R9JZT6_9LEPT</name>